<comment type="subcellular location">
    <subcellularLocation>
        <location evidence="2">Cytoplasmic vesicle membrane</location>
        <topology evidence="2">Peripheral membrane protein</topology>
        <orientation evidence="2">Cytoplasmic side</orientation>
    </subcellularLocation>
    <subcellularLocation>
        <location evidence="3">Membrane</location>
        <location evidence="3">Coated pit</location>
        <topology evidence="3">Peripheral membrane protein</topology>
        <orientation evidence="3">Cytoplasmic side</orientation>
    </subcellularLocation>
</comment>
<dbReference type="EMBL" id="CAWUPB010001184">
    <property type="protein sequence ID" value="CAK7350625.1"/>
    <property type="molecule type" value="Genomic_DNA"/>
</dbReference>
<evidence type="ECO:0000313" key="9">
    <source>
        <dbReference type="EMBL" id="CAK7350625.1"/>
    </source>
</evidence>
<proteinExistence type="inferred from homology"/>
<keyword evidence="10" id="KW-1185">Reference proteome</keyword>
<evidence type="ECO:0000256" key="4">
    <source>
        <dbReference type="ARBA" id="ARBA00005263"/>
    </source>
</evidence>
<evidence type="ECO:0000256" key="5">
    <source>
        <dbReference type="ARBA" id="ARBA00023136"/>
    </source>
</evidence>
<keyword evidence="7" id="KW-0968">Cytoplasmic vesicle</keyword>
<dbReference type="Proteomes" id="UP001314170">
    <property type="component" value="Unassembled WGS sequence"/>
</dbReference>
<dbReference type="InterPro" id="IPR000996">
    <property type="entry name" value="Clathrin_L-chain"/>
</dbReference>
<evidence type="ECO:0000256" key="2">
    <source>
        <dbReference type="ARBA" id="ARBA00004180"/>
    </source>
</evidence>
<dbReference type="GO" id="GO:0032050">
    <property type="term" value="F:clathrin heavy chain binding"/>
    <property type="evidence" value="ECO:0007669"/>
    <property type="project" value="TreeGrafter"/>
</dbReference>
<evidence type="ECO:0000256" key="6">
    <source>
        <dbReference type="ARBA" id="ARBA00023176"/>
    </source>
</evidence>
<comment type="function">
    <text evidence="1">Clathrin is the major protein of the polyhedral coat of coated pits and vesicles.</text>
</comment>
<evidence type="ECO:0000256" key="1">
    <source>
        <dbReference type="ARBA" id="ARBA00003913"/>
    </source>
</evidence>
<evidence type="ECO:0000256" key="7">
    <source>
        <dbReference type="ARBA" id="ARBA00023329"/>
    </source>
</evidence>
<sequence length="217" mass="23117">MAAFDAFEEIQPSNHRSFDEVDEESYSNFGSYSTAAAPGEFSGGDVSVDHASGSPDVFGFGSEADPSYSNQSPFGSVHVENGNGNGYNGVDDSVFVSDGPILPPPTEMEPEEGFALREWRRQLFDPDVWNFFGAYLSGFGDSLMEWKDDVRMERNLSLFFIVCRICLIPGATASGAKAEAAPPAKDAPVKGSSDSPKEDVAAASAQPAAEPEPKPAT</sequence>
<dbReference type="AlphaFoldDB" id="A0AAV1SHR6"/>
<dbReference type="PANTHER" id="PTHR10639:SF7">
    <property type="entry name" value="CLATHRIN LIGHT CHAIN"/>
    <property type="match status" value="1"/>
</dbReference>
<comment type="caution">
    <text evidence="9">The sequence shown here is derived from an EMBL/GenBank/DDBJ whole genome shotgun (WGS) entry which is preliminary data.</text>
</comment>
<feature type="compositionally biased region" description="Low complexity" evidence="8">
    <location>
        <begin position="176"/>
        <end position="191"/>
    </location>
</feature>
<keyword evidence="5" id="KW-0472">Membrane</keyword>
<organism evidence="9 10">
    <name type="scientific">Dovyalis caffra</name>
    <dbReference type="NCBI Taxonomy" id="77055"/>
    <lineage>
        <taxon>Eukaryota</taxon>
        <taxon>Viridiplantae</taxon>
        <taxon>Streptophyta</taxon>
        <taxon>Embryophyta</taxon>
        <taxon>Tracheophyta</taxon>
        <taxon>Spermatophyta</taxon>
        <taxon>Magnoliopsida</taxon>
        <taxon>eudicotyledons</taxon>
        <taxon>Gunneridae</taxon>
        <taxon>Pentapetalae</taxon>
        <taxon>rosids</taxon>
        <taxon>fabids</taxon>
        <taxon>Malpighiales</taxon>
        <taxon>Salicaceae</taxon>
        <taxon>Flacourtieae</taxon>
        <taxon>Dovyalis</taxon>
    </lineage>
</organism>
<evidence type="ECO:0000313" key="10">
    <source>
        <dbReference type="Proteomes" id="UP001314170"/>
    </source>
</evidence>
<dbReference type="GO" id="GO:0006886">
    <property type="term" value="P:intracellular protein transport"/>
    <property type="evidence" value="ECO:0007669"/>
    <property type="project" value="InterPro"/>
</dbReference>
<keyword evidence="6" id="KW-0168">Coated pit</keyword>
<comment type="similarity">
    <text evidence="4">Belongs to the clathrin light chain family.</text>
</comment>
<dbReference type="PANTHER" id="PTHR10639">
    <property type="entry name" value="CLATHRIN LIGHT CHAIN"/>
    <property type="match status" value="1"/>
</dbReference>
<dbReference type="GO" id="GO:0005198">
    <property type="term" value="F:structural molecule activity"/>
    <property type="evidence" value="ECO:0007669"/>
    <property type="project" value="InterPro"/>
</dbReference>
<evidence type="ECO:0000256" key="3">
    <source>
        <dbReference type="ARBA" id="ARBA00004277"/>
    </source>
</evidence>
<accession>A0AAV1SHR6</accession>
<evidence type="ECO:0008006" key="11">
    <source>
        <dbReference type="Google" id="ProtNLM"/>
    </source>
</evidence>
<protein>
    <recommendedName>
        <fullName evidence="11">Clathrin light chain</fullName>
    </recommendedName>
</protein>
<gene>
    <name evidence="9" type="ORF">DCAF_LOCUS23365</name>
</gene>
<dbReference type="GO" id="GO:0030130">
    <property type="term" value="C:clathrin coat of trans-Golgi network vesicle"/>
    <property type="evidence" value="ECO:0007669"/>
    <property type="project" value="InterPro"/>
</dbReference>
<dbReference type="GO" id="GO:0030132">
    <property type="term" value="C:clathrin coat of coated pit"/>
    <property type="evidence" value="ECO:0007669"/>
    <property type="project" value="InterPro"/>
</dbReference>
<feature type="region of interest" description="Disordered" evidence="8">
    <location>
        <begin position="176"/>
        <end position="217"/>
    </location>
</feature>
<name>A0AAV1SHR6_9ROSI</name>
<feature type="region of interest" description="Disordered" evidence="8">
    <location>
        <begin position="1"/>
        <end position="24"/>
    </location>
</feature>
<reference evidence="9 10" key="1">
    <citation type="submission" date="2024-01" db="EMBL/GenBank/DDBJ databases">
        <authorList>
            <person name="Waweru B."/>
        </authorList>
    </citation>
    <scope>NUCLEOTIDE SEQUENCE [LARGE SCALE GENOMIC DNA]</scope>
</reference>
<evidence type="ECO:0000256" key="8">
    <source>
        <dbReference type="SAM" id="MobiDB-lite"/>
    </source>
</evidence>
<dbReference type="GO" id="GO:0072583">
    <property type="term" value="P:clathrin-dependent endocytosis"/>
    <property type="evidence" value="ECO:0007669"/>
    <property type="project" value="TreeGrafter"/>
</dbReference>